<dbReference type="PANTHER" id="PTHR30093">
    <property type="entry name" value="GENERAL SECRETION PATHWAY PROTEIN G"/>
    <property type="match status" value="1"/>
</dbReference>
<feature type="transmembrane region" description="Helical" evidence="6">
    <location>
        <begin position="12"/>
        <end position="32"/>
    </location>
</feature>
<dbReference type="GO" id="GO:0016020">
    <property type="term" value="C:membrane"/>
    <property type="evidence" value="ECO:0007669"/>
    <property type="project" value="UniProtKB-SubCell"/>
</dbReference>
<evidence type="ECO:0000256" key="4">
    <source>
        <dbReference type="ARBA" id="ARBA00022989"/>
    </source>
</evidence>
<dbReference type="Pfam" id="PF07963">
    <property type="entry name" value="N_methyl"/>
    <property type="match status" value="1"/>
</dbReference>
<name>A0A6N3CYJ8_9CLOT</name>
<evidence type="ECO:0000256" key="2">
    <source>
        <dbReference type="ARBA" id="ARBA00022481"/>
    </source>
</evidence>
<dbReference type="RefSeq" id="WP_156561025.1">
    <property type="nucleotide sequence ID" value="NZ_CACRTV010000043.1"/>
</dbReference>
<dbReference type="PANTHER" id="PTHR30093:SF44">
    <property type="entry name" value="TYPE II SECRETION SYSTEM CORE PROTEIN G"/>
    <property type="match status" value="1"/>
</dbReference>
<accession>A0A6N3CYJ8</accession>
<dbReference type="InterPro" id="IPR045584">
    <property type="entry name" value="Pilin-like"/>
</dbReference>
<organism evidence="7">
    <name type="scientific">Clostridium paraputrificum</name>
    <dbReference type="NCBI Taxonomy" id="29363"/>
    <lineage>
        <taxon>Bacteria</taxon>
        <taxon>Bacillati</taxon>
        <taxon>Bacillota</taxon>
        <taxon>Clostridia</taxon>
        <taxon>Eubacteriales</taxon>
        <taxon>Clostridiaceae</taxon>
        <taxon>Clostridium</taxon>
    </lineage>
</organism>
<keyword evidence="5 6" id="KW-0472">Membrane</keyword>
<evidence type="ECO:0000256" key="5">
    <source>
        <dbReference type="ARBA" id="ARBA00023136"/>
    </source>
</evidence>
<evidence type="ECO:0000313" key="7">
    <source>
        <dbReference type="EMBL" id="VYU21012.1"/>
    </source>
</evidence>
<dbReference type="PROSITE" id="PS00409">
    <property type="entry name" value="PROKAR_NTER_METHYL"/>
    <property type="match status" value="1"/>
</dbReference>
<dbReference type="InterPro" id="IPR012902">
    <property type="entry name" value="N_methyl_site"/>
</dbReference>
<keyword evidence="3 6" id="KW-0812">Transmembrane</keyword>
<gene>
    <name evidence="7" type="primary">fimA</name>
    <name evidence="7" type="ORF">CPLFYP93_01660</name>
</gene>
<evidence type="ECO:0000256" key="1">
    <source>
        <dbReference type="ARBA" id="ARBA00004167"/>
    </source>
</evidence>
<proteinExistence type="predicted"/>
<reference evidence="7" key="1">
    <citation type="submission" date="2019-11" db="EMBL/GenBank/DDBJ databases">
        <authorList>
            <person name="Feng L."/>
        </authorList>
    </citation>
    <scope>NUCLEOTIDE SEQUENCE</scope>
    <source>
        <strain evidence="7">CParaputrificumLFYP93</strain>
    </source>
</reference>
<evidence type="ECO:0000256" key="3">
    <source>
        <dbReference type="ARBA" id="ARBA00022692"/>
    </source>
</evidence>
<protein>
    <submittedName>
        <fullName evidence="7">Fimbrial protein</fullName>
    </submittedName>
</protein>
<dbReference type="SUPFAM" id="SSF54523">
    <property type="entry name" value="Pili subunits"/>
    <property type="match status" value="1"/>
</dbReference>
<dbReference type="AlphaFoldDB" id="A0A6N3CYJ8"/>
<evidence type="ECO:0000256" key="6">
    <source>
        <dbReference type="SAM" id="Phobius"/>
    </source>
</evidence>
<dbReference type="NCBIfam" id="TIGR02532">
    <property type="entry name" value="IV_pilin_GFxxxE"/>
    <property type="match status" value="1"/>
</dbReference>
<sequence length="141" mass="15239">MNELAKKKKKGFTLIELIAVIAIIGILAAVLVPKVVGYMNDAKDSKVIAQARNVRVAYETMISKGAEFPTTPKNDETKVTVAMINAEYKATTPTAVNKNKVKWSDYMTVADEDCDKLNPNATMDKLKAATASGDPSSITTN</sequence>
<keyword evidence="2" id="KW-0488">Methylation</keyword>
<keyword evidence="4 6" id="KW-1133">Transmembrane helix</keyword>
<dbReference type="Gene3D" id="3.30.700.10">
    <property type="entry name" value="Glycoprotein, Type 4 Pilin"/>
    <property type="match status" value="1"/>
</dbReference>
<dbReference type="EMBL" id="CACRTV010000043">
    <property type="protein sequence ID" value="VYU21012.1"/>
    <property type="molecule type" value="Genomic_DNA"/>
</dbReference>
<comment type="subcellular location">
    <subcellularLocation>
        <location evidence="1">Membrane</location>
        <topology evidence="1">Single-pass membrane protein</topology>
    </subcellularLocation>
</comment>